<feature type="transmembrane region" description="Helical" evidence="1">
    <location>
        <begin position="44"/>
        <end position="63"/>
    </location>
</feature>
<gene>
    <name evidence="2" type="ORF">EIY87_19520</name>
</gene>
<evidence type="ECO:0000313" key="2">
    <source>
        <dbReference type="EMBL" id="RSD17888.1"/>
    </source>
</evidence>
<reference evidence="2 3" key="1">
    <citation type="submission" date="2018-12" db="EMBL/GenBank/DDBJ databases">
        <title>Amycolatopsis eburnea sp. nov. actinomycete associate with arbuscular mycorrhiza fungal spore.</title>
        <authorList>
            <person name="Lumyong S."/>
            <person name="Chaiya L."/>
        </authorList>
    </citation>
    <scope>NUCLEOTIDE SEQUENCE [LARGE SCALE GENOMIC DNA]</scope>
    <source>
        <strain evidence="2 3">GLM-1</strain>
    </source>
</reference>
<name>A0A427T9H1_9PSEU</name>
<dbReference type="EMBL" id="RSEC01000039">
    <property type="protein sequence ID" value="RSD17888.1"/>
    <property type="molecule type" value="Genomic_DNA"/>
</dbReference>
<organism evidence="2 3">
    <name type="scientific">Amycolatopsis eburnea</name>
    <dbReference type="NCBI Taxonomy" id="2267691"/>
    <lineage>
        <taxon>Bacteria</taxon>
        <taxon>Bacillati</taxon>
        <taxon>Actinomycetota</taxon>
        <taxon>Actinomycetes</taxon>
        <taxon>Pseudonocardiales</taxon>
        <taxon>Pseudonocardiaceae</taxon>
        <taxon>Amycolatopsis</taxon>
    </lineage>
</organism>
<feature type="transmembrane region" description="Helical" evidence="1">
    <location>
        <begin position="132"/>
        <end position="149"/>
    </location>
</feature>
<dbReference type="RefSeq" id="WP_125310194.1">
    <property type="nucleotide sequence ID" value="NZ_RSEC01000039.1"/>
</dbReference>
<dbReference type="AlphaFoldDB" id="A0A427T9H1"/>
<keyword evidence="1" id="KW-0472">Membrane</keyword>
<sequence>MKRIAITAYALFTVAGGVLGATGTRPDSSAAEVTAYDAAHQGLVQLLALVVFGAGLSLATWTAAAGPPRLGYAGGLLASGSLLLSGLATWTAAQNPDVARPFTSLAFAAGAFGFAVPLALLIAGVPANTPKWLAVTGYVVAALAGLSALSMLTDVLYPLIPVARFGGLVWLVLATFVKRRDYPDPAPPPPSTDGLRPTV</sequence>
<feature type="transmembrane region" description="Helical" evidence="1">
    <location>
        <begin position="155"/>
        <end position="177"/>
    </location>
</feature>
<keyword evidence="1" id="KW-1133">Transmembrane helix</keyword>
<proteinExistence type="predicted"/>
<accession>A0A427T9H1</accession>
<dbReference type="Proteomes" id="UP000267081">
    <property type="component" value="Unassembled WGS sequence"/>
</dbReference>
<comment type="caution">
    <text evidence="2">The sequence shown here is derived from an EMBL/GenBank/DDBJ whole genome shotgun (WGS) entry which is preliminary data.</text>
</comment>
<feature type="transmembrane region" description="Helical" evidence="1">
    <location>
        <begin position="105"/>
        <end position="125"/>
    </location>
</feature>
<feature type="transmembrane region" description="Helical" evidence="1">
    <location>
        <begin position="70"/>
        <end position="93"/>
    </location>
</feature>
<evidence type="ECO:0000313" key="3">
    <source>
        <dbReference type="Proteomes" id="UP000267081"/>
    </source>
</evidence>
<keyword evidence="1" id="KW-0812">Transmembrane</keyword>
<protein>
    <submittedName>
        <fullName evidence="2">DUF4386 domain-containing protein</fullName>
    </submittedName>
</protein>
<evidence type="ECO:0000256" key="1">
    <source>
        <dbReference type="SAM" id="Phobius"/>
    </source>
</evidence>
<keyword evidence="3" id="KW-1185">Reference proteome</keyword>
<dbReference type="OrthoDB" id="3476748at2"/>